<keyword evidence="3" id="KW-0540">Nuclease</keyword>
<keyword evidence="3" id="KW-0255">Endonuclease</keyword>
<evidence type="ECO:0000313" key="4">
    <source>
        <dbReference type="EMBL" id="EHO43363.1"/>
    </source>
</evidence>
<evidence type="ECO:0000313" key="6">
    <source>
        <dbReference type="Proteomes" id="UP000183868"/>
    </source>
</evidence>
<evidence type="ECO:0000313" key="5">
    <source>
        <dbReference type="Proteomes" id="UP000004671"/>
    </source>
</evidence>
<dbReference type="PANTHER" id="PTHR34039:SF1">
    <property type="entry name" value="UPF0102 PROTEIN YRAN"/>
    <property type="match status" value="1"/>
</dbReference>
<dbReference type="NCBIfam" id="TIGR00252">
    <property type="entry name" value="YraN family protein"/>
    <property type="match status" value="1"/>
</dbReference>
<dbReference type="InterPro" id="IPR011856">
    <property type="entry name" value="tRNA_endonuc-like_dom_sf"/>
</dbReference>
<dbReference type="FunCoup" id="H1XPJ2">
    <property type="interactions" value="265"/>
</dbReference>
<gene>
    <name evidence="3" type="ORF">Cabys_2726</name>
    <name evidence="4" type="ORF">Calab_3766</name>
</gene>
<dbReference type="EMBL" id="CP018099">
    <property type="protein sequence ID" value="APF19474.1"/>
    <property type="molecule type" value="Genomic_DNA"/>
</dbReference>
<dbReference type="eggNOG" id="COG0792">
    <property type="taxonomic scope" value="Bacteria"/>
</dbReference>
<comment type="similarity">
    <text evidence="1 2">Belongs to the UPF0102 family.</text>
</comment>
<organism evidence="4 5">
    <name type="scientific">Caldithrix abyssi DSM 13497</name>
    <dbReference type="NCBI Taxonomy" id="880073"/>
    <lineage>
        <taxon>Bacteria</taxon>
        <taxon>Pseudomonadati</taxon>
        <taxon>Calditrichota</taxon>
        <taxon>Calditrichia</taxon>
        <taxon>Calditrichales</taxon>
        <taxon>Calditrichaceae</taxon>
        <taxon>Caldithrix</taxon>
    </lineage>
</organism>
<proteinExistence type="inferred from homology"/>
<reference evidence="4 5" key="1">
    <citation type="submission" date="2011-09" db="EMBL/GenBank/DDBJ databases">
        <title>The permanent draft genome of Caldithrix abyssi DSM 13497.</title>
        <authorList>
            <consortium name="US DOE Joint Genome Institute (JGI-PGF)"/>
            <person name="Lucas S."/>
            <person name="Han J."/>
            <person name="Lapidus A."/>
            <person name="Bruce D."/>
            <person name="Goodwin L."/>
            <person name="Pitluck S."/>
            <person name="Peters L."/>
            <person name="Kyrpides N."/>
            <person name="Mavromatis K."/>
            <person name="Ivanova N."/>
            <person name="Mikhailova N."/>
            <person name="Chertkov O."/>
            <person name="Detter J.C."/>
            <person name="Tapia R."/>
            <person name="Han C."/>
            <person name="Land M."/>
            <person name="Hauser L."/>
            <person name="Markowitz V."/>
            <person name="Cheng J.-F."/>
            <person name="Hugenholtz P."/>
            <person name="Woyke T."/>
            <person name="Wu D."/>
            <person name="Spring S."/>
            <person name="Brambilla E."/>
            <person name="Klenk H.-P."/>
            <person name="Eisen J.A."/>
        </authorList>
    </citation>
    <scope>NUCLEOTIDE SEQUENCE [LARGE SCALE GENOMIC DNA]</scope>
    <source>
        <strain evidence="4 5">DSM 13497</strain>
    </source>
</reference>
<dbReference type="AlphaFoldDB" id="H1XPJ2"/>
<dbReference type="OrthoDB" id="9802516at2"/>
<dbReference type="GO" id="GO:0004519">
    <property type="term" value="F:endonuclease activity"/>
    <property type="evidence" value="ECO:0007669"/>
    <property type="project" value="UniProtKB-KW"/>
</dbReference>
<dbReference type="InterPro" id="IPR003509">
    <property type="entry name" value="UPF0102_YraN-like"/>
</dbReference>
<dbReference type="CDD" id="cd20736">
    <property type="entry name" value="PoNe_Nuclease"/>
    <property type="match status" value="1"/>
</dbReference>
<dbReference type="PANTHER" id="PTHR34039">
    <property type="entry name" value="UPF0102 PROTEIN YRAN"/>
    <property type="match status" value="1"/>
</dbReference>
<keyword evidence="5" id="KW-1185">Reference proteome</keyword>
<sequence>MTQHDRKALGKRGEALAQRFLQEAGYRVVARNYRHGRGEIDLIVHNEEALAFVEVKSYHAQPLDLPELRVHKAKRRKIIETAYGFLEEHPVFEGYHLRFDVIIVDFSAYPAQITHYPAAFWLEEPF</sequence>
<dbReference type="Gene3D" id="3.40.1350.10">
    <property type="match status" value="1"/>
</dbReference>
<dbReference type="Pfam" id="PF02021">
    <property type="entry name" value="UPF0102"/>
    <property type="match status" value="1"/>
</dbReference>
<protein>
    <recommendedName>
        <fullName evidence="2">UPF0102 protein Cabys_2726</fullName>
    </recommendedName>
</protein>
<dbReference type="InParanoid" id="H1XPJ2"/>
<dbReference type="SUPFAM" id="SSF52980">
    <property type="entry name" value="Restriction endonuclease-like"/>
    <property type="match status" value="1"/>
</dbReference>
<dbReference type="KEGG" id="caby:Cabys_2726"/>
<dbReference type="HAMAP" id="MF_00048">
    <property type="entry name" value="UPF0102"/>
    <property type="match status" value="1"/>
</dbReference>
<accession>H1XPJ2</accession>
<dbReference type="HOGENOM" id="CLU_115353_2_1_0"/>
<evidence type="ECO:0000313" key="3">
    <source>
        <dbReference type="EMBL" id="APF19474.1"/>
    </source>
</evidence>
<dbReference type="EMBL" id="CM001402">
    <property type="protein sequence ID" value="EHO43363.1"/>
    <property type="molecule type" value="Genomic_DNA"/>
</dbReference>
<dbReference type="Proteomes" id="UP000183868">
    <property type="component" value="Chromosome"/>
</dbReference>
<dbReference type="Proteomes" id="UP000004671">
    <property type="component" value="Chromosome"/>
</dbReference>
<dbReference type="STRING" id="880073.Cabys_2726"/>
<dbReference type="PaxDb" id="880073-Calab_3766"/>
<dbReference type="RefSeq" id="WP_006930979.1">
    <property type="nucleotide sequence ID" value="NZ_CM001402.1"/>
</dbReference>
<name>H1XPJ2_CALAY</name>
<evidence type="ECO:0000256" key="1">
    <source>
        <dbReference type="ARBA" id="ARBA00006738"/>
    </source>
</evidence>
<dbReference type="GO" id="GO:0003676">
    <property type="term" value="F:nucleic acid binding"/>
    <property type="evidence" value="ECO:0007669"/>
    <property type="project" value="InterPro"/>
</dbReference>
<evidence type="ECO:0000256" key="2">
    <source>
        <dbReference type="HAMAP-Rule" id="MF_00048"/>
    </source>
</evidence>
<dbReference type="InterPro" id="IPR011335">
    <property type="entry name" value="Restrct_endonuc-II-like"/>
</dbReference>
<keyword evidence="3" id="KW-0378">Hydrolase</keyword>
<reference evidence="3 6" key="2">
    <citation type="submission" date="2016-11" db="EMBL/GenBank/DDBJ databases">
        <title>Genomic analysis of Caldithrix abyssi and proposal of a novel bacterial phylum Caldithrichaeota.</title>
        <authorList>
            <person name="Kublanov I."/>
            <person name="Sigalova O."/>
            <person name="Gavrilov S."/>
            <person name="Lebedinsky A."/>
            <person name="Ivanova N."/>
            <person name="Daum C."/>
            <person name="Reddy T."/>
            <person name="Klenk H.P."/>
            <person name="Goker M."/>
            <person name="Reva O."/>
            <person name="Miroshnichenko M."/>
            <person name="Kyprides N."/>
            <person name="Woyke T."/>
            <person name="Gelfand M."/>
        </authorList>
    </citation>
    <scope>NUCLEOTIDE SEQUENCE [LARGE SCALE GENOMIC DNA]</scope>
    <source>
        <strain evidence="3 6">LF13</strain>
    </source>
</reference>